<evidence type="ECO:0000313" key="2">
    <source>
        <dbReference type="EMBL" id="WWC90535.1"/>
    </source>
</evidence>
<evidence type="ECO:0000256" key="1">
    <source>
        <dbReference type="SAM" id="SignalP"/>
    </source>
</evidence>
<dbReference type="EMBL" id="CP144104">
    <property type="protein sequence ID" value="WWC90535.1"/>
    <property type="molecule type" value="Genomic_DNA"/>
</dbReference>
<keyword evidence="3" id="KW-1185">Reference proteome</keyword>
<dbReference type="RefSeq" id="XP_066077298.1">
    <property type="nucleotide sequence ID" value="XM_066221201.1"/>
</dbReference>
<feature type="chain" id="PRO_5043735686" evidence="1">
    <location>
        <begin position="20"/>
        <end position="291"/>
    </location>
</feature>
<evidence type="ECO:0000313" key="3">
    <source>
        <dbReference type="Proteomes" id="UP001355207"/>
    </source>
</evidence>
<name>A0AAX4JYR6_9TREE</name>
<reference evidence="2 3" key="1">
    <citation type="submission" date="2024-01" db="EMBL/GenBank/DDBJ databases">
        <title>Comparative genomics of Cryptococcus and Kwoniella reveals pathogenesis evolution and contrasting modes of karyotype evolution via chromosome fusion or intercentromeric recombination.</title>
        <authorList>
            <person name="Coelho M.A."/>
            <person name="David-Palma M."/>
            <person name="Shea T."/>
            <person name="Bowers K."/>
            <person name="McGinley-Smith S."/>
            <person name="Mohammad A.W."/>
            <person name="Gnirke A."/>
            <person name="Yurkov A.M."/>
            <person name="Nowrousian M."/>
            <person name="Sun S."/>
            <person name="Cuomo C.A."/>
            <person name="Heitman J."/>
        </authorList>
    </citation>
    <scope>NUCLEOTIDE SEQUENCE [LARGE SCALE GENOMIC DNA]</scope>
    <source>
        <strain evidence="2 3">CBS 6074</strain>
    </source>
</reference>
<dbReference type="Proteomes" id="UP001355207">
    <property type="component" value="Chromosome 7"/>
</dbReference>
<gene>
    <name evidence="2" type="ORF">L201_005471</name>
</gene>
<keyword evidence="1" id="KW-0732">Signal</keyword>
<dbReference type="AlphaFoldDB" id="A0AAX4JYR6"/>
<feature type="signal peptide" evidence="1">
    <location>
        <begin position="1"/>
        <end position="19"/>
    </location>
</feature>
<proteinExistence type="predicted"/>
<protein>
    <submittedName>
        <fullName evidence="2">Uncharacterized protein</fullName>
    </submittedName>
</protein>
<accession>A0AAX4JYR6</accession>
<organism evidence="2 3">
    <name type="scientific">Kwoniella dendrophila CBS 6074</name>
    <dbReference type="NCBI Taxonomy" id="1295534"/>
    <lineage>
        <taxon>Eukaryota</taxon>
        <taxon>Fungi</taxon>
        <taxon>Dikarya</taxon>
        <taxon>Basidiomycota</taxon>
        <taxon>Agaricomycotina</taxon>
        <taxon>Tremellomycetes</taxon>
        <taxon>Tremellales</taxon>
        <taxon>Cryptococcaceae</taxon>
        <taxon>Kwoniella</taxon>
    </lineage>
</organism>
<sequence length="291" mass="33996">MKLKLTVGLILTLLSLTSATVVSRGSKKDITTLKFKIKFGKGTAYHQGMIEDDFKPVKNKKSETLELEWNENEIKNGTTRDFYFYSWDKVHDEDEILHSMTCQAKPLEIQKKGKIWTYTLEPSDWGGGMWLHHDQVIRKEVRLQCWDIGDDIKTAMPVEDSGATYHQGGLPEDVESLKSDKEQVLELQWEKDQIGENKIGTDFYFYSWDTPKGEKDEKLNSMKCTATPFEIQKKGKVWTYTLDRDYSGDQLWLHNIQVQRKEVHLQCWDIDSDKTESPRIDSDRLPKKKHW</sequence>
<dbReference type="GeneID" id="91096141"/>